<comment type="caution">
    <text evidence="1">The sequence shown here is derived from an EMBL/GenBank/DDBJ whole genome shotgun (WGS) entry which is preliminary data.</text>
</comment>
<dbReference type="AlphaFoldDB" id="A0AA86NGQ5"/>
<evidence type="ECO:0000313" key="1">
    <source>
        <dbReference type="EMBL" id="CAI9919013.1"/>
    </source>
</evidence>
<reference evidence="1" key="1">
    <citation type="submission" date="2023-06" db="EMBL/GenBank/DDBJ databases">
        <authorList>
            <person name="Kurt Z."/>
        </authorList>
    </citation>
    <scope>NUCLEOTIDE SEQUENCE</scope>
</reference>
<dbReference type="Proteomes" id="UP001642409">
    <property type="component" value="Unassembled WGS sequence"/>
</dbReference>
<evidence type="ECO:0000313" key="3">
    <source>
        <dbReference type="Proteomes" id="UP001642409"/>
    </source>
</evidence>
<dbReference type="EMBL" id="CAXDID020000008">
    <property type="protein sequence ID" value="CAL5977281.1"/>
    <property type="molecule type" value="Genomic_DNA"/>
</dbReference>
<sequence length="143" mass="17210">MLTTFLPEITDSFLSKQRATTDQNPNIYIKQCEMSNYFDRNNNRFNNQGKLFNSLNKYRYDDMKSKRNYDSFMYVKMPIGLINFSKQNLGYKQGIFNQKLIKIIAIYNNCYVDYNMCVDAHVMNQLEFSYVWKWGFRMLSQDI</sequence>
<proteinExistence type="predicted"/>
<reference evidence="2 3" key="2">
    <citation type="submission" date="2024-07" db="EMBL/GenBank/DDBJ databases">
        <authorList>
            <person name="Akdeniz Z."/>
        </authorList>
    </citation>
    <scope>NUCLEOTIDE SEQUENCE [LARGE SCALE GENOMIC DNA]</scope>
</reference>
<keyword evidence="3" id="KW-1185">Reference proteome</keyword>
<name>A0AA86NGQ5_9EUKA</name>
<protein>
    <submittedName>
        <fullName evidence="2">Hypothetical_protein</fullName>
    </submittedName>
</protein>
<evidence type="ECO:0000313" key="2">
    <source>
        <dbReference type="EMBL" id="CAL5977281.1"/>
    </source>
</evidence>
<organism evidence="1">
    <name type="scientific">Hexamita inflata</name>
    <dbReference type="NCBI Taxonomy" id="28002"/>
    <lineage>
        <taxon>Eukaryota</taxon>
        <taxon>Metamonada</taxon>
        <taxon>Diplomonadida</taxon>
        <taxon>Hexamitidae</taxon>
        <taxon>Hexamitinae</taxon>
        <taxon>Hexamita</taxon>
    </lineage>
</organism>
<accession>A0AA86NGQ5</accession>
<gene>
    <name evidence="2" type="ORF">HINF_LOCUS4220</name>
    <name evidence="1" type="ORF">HINF_LOCUS6658</name>
</gene>
<dbReference type="EMBL" id="CATOUU010000171">
    <property type="protein sequence ID" value="CAI9919013.1"/>
    <property type="molecule type" value="Genomic_DNA"/>
</dbReference>